<comment type="caution">
    <text evidence="9">The sequence shown here is derived from an EMBL/GenBank/DDBJ whole genome shotgun (WGS) entry which is preliminary data.</text>
</comment>
<evidence type="ECO:0000313" key="9">
    <source>
        <dbReference type="EMBL" id="GJU10772.1"/>
    </source>
</evidence>
<name>A0ABQ5JGP2_9ASTR</name>
<evidence type="ECO:0000256" key="1">
    <source>
        <dbReference type="ARBA" id="ARBA00022670"/>
    </source>
</evidence>
<proteinExistence type="predicted"/>
<keyword evidence="5" id="KW-0862">Zinc</keyword>
<feature type="domain" description="Integrase catalytic" evidence="8">
    <location>
        <begin position="622"/>
        <end position="798"/>
    </location>
</feature>
<dbReference type="Gene3D" id="3.30.420.10">
    <property type="entry name" value="Ribonuclease H-like superfamily/Ribonuclease H"/>
    <property type="match status" value="1"/>
</dbReference>
<accession>A0ABQ5JGP2</accession>
<dbReference type="InterPro" id="IPR012337">
    <property type="entry name" value="RNaseH-like_sf"/>
</dbReference>
<dbReference type="InterPro" id="IPR025724">
    <property type="entry name" value="GAG-pre-integrase_dom"/>
</dbReference>
<keyword evidence="3" id="KW-0064">Aspartyl protease</keyword>
<dbReference type="PROSITE" id="PS50158">
    <property type="entry name" value="ZF_CCHC"/>
    <property type="match status" value="1"/>
</dbReference>
<dbReference type="PROSITE" id="PS50994">
    <property type="entry name" value="INTEGRASE"/>
    <property type="match status" value="1"/>
</dbReference>
<evidence type="ECO:0000256" key="6">
    <source>
        <dbReference type="SAM" id="MobiDB-lite"/>
    </source>
</evidence>
<dbReference type="InterPro" id="IPR013103">
    <property type="entry name" value="RVT_2"/>
</dbReference>
<dbReference type="InterPro" id="IPR001878">
    <property type="entry name" value="Znf_CCHC"/>
</dbReference>
<dbReference type="Pfam" id="PF14223">
    <property type="entry name" value="Retrotran_gag_2"/>
    <property type="match status" value="1"/>
</dbReference>
<dbReference type="GO" id="GO:0003964">
    <property type="term" value="F:RNA-directed DNA polymerase activity"/>
    <property type="evidence" value="ECO:0007669"/>
    <property type="project" value="UniProtKB-KW"/>
</dbReference>
<feature type="compositionally biased region" description="Basic and acidic residues" evidence="6">
    <location>
        <begin position="377"/>
        <end position="388"/>
    </location>
</feature>
<organism evidence="9 10">
    <name type="scientific">Tanacetum coccineum</name>
    <dbReference type="NCBI Taxonomy" id="301880"/>
    <lineage>
        <taxon>Eukaryota</taxon>
        <taxon>Viridiplantae</taxon>
        <taxon>Streptophyta</taxon>
        <taxon>Embryophyta</taxon>
        <taxon>Tracheophyta</taxon>
        <taxon>Spermatophyta</taxon>
        <taxon>Magnoliopsida</taxon>
        <taxon>eudicotyledons</taxon>
        <taxon>Gunneridae</taxon>
        <taxon>Pentapetalae</taxon>
        <taxon>asterids</taxon>
        <taxon>campanulids</taxon>
        <taxon>Asterales</taxon>
        <taxon>Asteraceae</taxon>
        <taxon>Asteroideae</taxon>
        <taxon>Anthemideae</taxon>
        <taxon>Anthemidinae</taxon>
        <taxon>Tanacetum</taxon>
    </lineage>
</organism>
<dbReference type="InterPro" id="IPR057670">
    <property type="entry name" value="SH3_retrovirus"/>
</dbReference>
<evidence type="ECO:0000256" key="4">
    <source>
        <dbReference type="ARBA" id="ARBA00022801"/>
    </source>
</evidence>
<evidence type="ECO:0000256" key="2">
    <source>
        <dbReference type="ARBA" id="ARBA00022723"/>
    </source>
</evidence>
<keyword evidence="4" id="KW-0378">Hydrolase</keyword>
<dbReference type="PANTHER" id="PTHR42648">
    <property type="entry name" value="TRANSPOSASE, PUTATIVE-RELATED"/>
    <property type="match status" value="1"/>
</dbReference>
<dbReference type="InterPro" id="IPR036875">
    <property type="entry name" value="Znf_CCHC_sf"/>
</dbReference>
<keyword evidence="9" id="KW-0808">Transferase</keyword>
<dbReference type="Pfam" id="PF07727">
    <property type="entry name" value="RVT_2"/>
    <property type="match status" value="1"/>
</dbReference>
<evidence type="ECO:0000313" key="10">
    <source>
        <dbReference type="Proteomes" id="UP001151760"/>
    </source>
</evidence>
<dbReference type="InterPro" id="IPR039537">
    <property type="entry name" value="Retrotran_Ty1/copia-like"/>
</dbReference>
<keyword evidence="1" id="KW-0645">Protease</keyword>
<dbReference type="InterPro" id="IPR054722">
    <property type="entry name" value="PolX-like_BBD"/>
</dbReference>
<reference evidence="9" key="1">
    <citation type="journal article" date="2022" name="Int. J. Mol. Sci.">
        <title>Draft Genome of Tanacetum Coccineum: Genomic Comparison of Closely Related Tanacetum-Family Plants.</title>
        <authorList>
            <person name="Yamashiro T."/>
            <person name="Shiraishi A."/>
            <person name="Nakayama K."/>
            <person name="Satake H."/>
        </authorList>
    </citation>
    <scope>NUCLEOTIDE SEQUENCE</scope>
</reference>
<dbReference type="Pfam" id="PF00665">
    <property type="entry name" value="rve"/>
    <property type="match status" value="1"/>
</dbReference>
<sequence length="1417" mass="161780">MELVTISKKPLLHLLSKCPLLKSVTLNNFDDIIVDDSTITNLFEHLPMVESLSIYLWTVKLFIADGVPQKLPTALVHLKYVYVDYMCFLDKYGHYGLPFVALLIRSSPNLEKLKLQMALNNAQTKTNSSAFRSMLEKHQLTGPNFNEWLRALKLVVRTKKLQDVFETPLPPAPAASADNQALADWNALFDRHNEVACLMLGTMSPKLYQQFENKSPQEMITELQKMYGKPPGVELQELVNMFHSCKQAEGQSVSDHVLLMKSYLDQLATLNYAFPDKVSISFILNSLSSEFQAFVQNYNMQSMEKTISEVHSLLIEFEKSIKRNKQQIVGASSTPHVMAIQSGRVQKNKPQGKAKGKEKGKGLKNSYPTKPKKPQPYKKERPAKDGQCHHCKEEGHWKRNCPLYLAELMKKKKTGGQNVASTSSGIYTIELFAFPKNSWVYDTGCGTHICNTKQGLRGAKKLKRGSLYLYVGNGVRAEVEAIGSFDLVLPNGLIIVLDNCHYAPSITRGVVSVSRLVNKGFTQCFTDFGLSVSMNNMIYFNAITVNGIYEIDMRDSTLPIVNSMYSISNKRTKPNLDSSYLWHCRLAHINKKRIEKLQHDGLLKPTDNEPFDQCVSCISGKMTRKPFSHKTEKVKDVLGLIHTDVCGPLRHVSKKGASYFITFTDDYSRYGYVYLLKHKHEVFETFKVFKNEVENQLGKTIKAIRSDRGGEYISQEFKDYLKAYGIVQQLTPPYTPQHNGVSERRNRTLLNMVRSMMSLTTLPLSFWDYALESAARILNMVPTKKVDKTPYELWHGKVPNLSYLKVWGCEAHVKRHTPDKLQQRSVKCIFVGYPKETMGYYFYYPPENKIVVERYADFLEKDFILQKESGRNVELDDEDILPSENTSEHPIEEESLAPIVSQEEDVVPVRRSVRTHKAPNRLCLNVEIDPDRLSFNIEVEEHSLGDLNEPANYKAALSDPEFEKWLVAMNEEMQSMNDNKVWKLVVLPPNAKVVKSKWIYKKKTDMDGKVYIYKARLVAKGFTQTYGVDYEETFSPVADIRAIRILIAIAAYYDYEIWQMDVKTAFLNGFLEEEIYMEQPEGFIDPNHPSKVCKLQRSIYGLKQASRSWNKRFDEEIKKFGFHQNLDEPCVYQKASGSNVIFLILYVDDIILMGNHIPSLQEVKDYLGKCFSMKDLGEAAFILGIKIYRDRSRRLIGLSQNAYLDKILKRYRMDNSKRGSIPMQVDLHLNKSQCATTSAEMKRMQNVPYASANPGEAHWTAVKNILKYLRNTKDTFLVYGGNPEAELQVKFVWKSSKQSTTAQHATKAEYIAASKAAKEAVWIRKFIDELGVDYPIKMNCDNSATIIIAKESGIQKGARHFQRKCHYVHECIKTSKIDIVKVHTDENLADPFTKALAGPKLTRHARSMGLRPASSFM</sequence>
<dbReference type="SUPFAM" id="SSF53098">
    <property type="entry name" value="Ribonuclease H-like"/>
    <property type="match status" value="1"/>
</dbReference>
<keyword evidence="9" id="KW-0695">RNA-directed DNA polymerase</keyword>
<dbReference type="Pfam" id="PF25597">
    <property type="entry name" value="SH3_retrovirus"/>
    <property type="match status" value="1"/>
</dbReference>
<keyword evidence="9" id="KW-0548">Nucleotidyltransferase</keyword>
<evidence type="ECO:0000259" key="8">
    <source>
        <dbReference type="PROSITE" id="PS50994"/>
    </source>
</evidence>
<dbReference type="PANTHER" id="PTHR42648:SF27">
    <property type="entry name" value="RNA-DIRECTED DNA POLYMERASE"/>
    <property type="match status" value="1"/>
</dbReference>
<dbReference type="Pfam" id="PF13976">
    <property type="entry name" value="gag_pre-integrs"/>
    <property type="match status" value="1"/>
</dbReference>
<dbReference type="SUPFAM" id="SSF56672">
    <property type="entry name" value="DNA/RNA polymerases"/>
    <property type="match status" value="1"/>
</dbReference>
<dbReference type="Pfam" id="PF00098">
    <property type="entry name" value="zf-CCHC"/>
    <property type="match status" value="1"/>
</dbReference>
<keyword evidence="2" id="KW-0479">Metal-binding</keyword>
<dbReference type="Gene3D" id="4.10.60.10">
    <property type="entry name" value="Zinc finger, CCHC-type"/>
    <property type="match status" value="1"/>
</dbReference>
<evidence type="ECO:0000259" key="7">
    <source>
        <dbReference type="PROSITE" id="PS50158"/>
    </source>
</evidence>
<dbReference type="EMBL" id="BQNB010021860">
    <property type="protein sequence ID" value="GJU10772.1"/>
    <property type="molecule type" value="Genomic_DNA"/>
</dbReference>
<evidence type="ECO:0000256" key="5">
    <source>
        <dbReference type="PROSITE-ProRule" id="PRU00047"/>
    </source>
</evidence>
<keyword evidence="10" id="KW-1185">Reference proteome</keyword>
<protein>
    <submittedName>
        <fullName evidence="9">RNA-directed DNA polymerase</fullName>
    </submittedName>
</protein>
<dbReference type="SMART" id="SM00343">
    <property type="entry name" value="ZnF_C2HC"/>
    <property type="match status" value="1"/>
</dbReference>
<gene>
    <name evidence="9" type="ORF">Tco_1133168</name>
</gene>
<feature type="region of interest" description="Disordered" evidence="6">
    <location>
        <begin position="339"/>
        <end position="388"/>
    </location>
</feature>
<dbReference type="Proteomes" id="UP001151760">
    <property type="component" value="Unassembled WGS sequence"/>
</dbReference>
<reference evidence="9" key="2">
    <citation type="submission" date="2022-01" db="EMBL/GenBank/DDBJ databases">
        <authorList>
            <person name="Yamashiro T."/>
            <person name="Shiraishi A."/>
            <person name="Satake H."/>
            <person name="Nakayama K."/>
        </authorList>
    </citation>
    <scope>NUCLEOTIDE SEQUENCE</scope>
</reference>
<dbReference type="Pfam" id="PF22936">
    <property type="entry name" value="Pol_BBD"/>
    <property type="match status" value="1"/>
</dbReference>
<evidence type="ECO:0000256" key="3">
    <source>
        <dbReference type="ARBA" id="ARBA00022750"/>
    </source>
</evidence>
<dbReference type="InterPro" id="IPR032675">
    <property type="entry name" value="LRR_dom_sf"/>
</dbReference>
<dbReference type="Gene3D" id="3.80.10.10">
    <property type="entry name" value="Ribonuclease Inhibitor"/>
    <property type="match status" value="1"/>
</dbReference>
<dbReference type="InterPro" id="IPR043502">
    <property type="entry name" value="DNA/RNA_pol_sf"/>
</dbReference>
<dbReference type="SUPFAM" id="SSF57756">
    <property type="entry name" value="Retrovirus zinc finger-like domains"/>
    <property type="match status" value="1"/>
</dbReference>
<keyword evidence="5" id="KW-0863">Zinc-finger</keyword>
<dbReference type="InterPro" id="IPR001584">
    <property type="entry name" value="Integrase_cat-core"/>
</dbReference>
<dbReference type="InterPro" id="IPR036397">
    <property type="entry name" value="RNaseH_sf"/>
</dbReference>
<dbReference type="CDD" id="cd09272">
    <property type="entry name" value="RNase_HI_RT_Ty1"/>
    <property type="match status" value="1"/>
</dbReference>
<feature type="domain" description="CCHC-type" evidence="7">
    <location>
        <begin position="388"/>
        <end position="402"/>
    </location>
</feature>